<comment type="subcellular location">
    <subcellularLocation>
        <location evidence="1">Secreted</location>
    </subcellularLocation>
</comment>
<feature type="domain" description="CNA-B" evidence="6">
    <location>
        <begin position="1968"/>
        <end position="2068"/>
    </location>
</feature>
<evidence type="ECO:0000256" key="1">
    <source>
        <dbReference type="ARBA" id="ARBA00004613"/>
    </source>
</evidence>
<evidence type="ECO:0000256" key="5">
    <source>
        <dbReference type="SAM" id="Phobius"/>
    </source>
</evidence>
<evidence type="ECO:0000313" key="8">
    <source>
        <dbReference type="EMBL" id="EGL90454.1"/>
    </source>
</evidence>
<dbReference type="NCBIfam" id="TIGR01167">
    <property type="entry name" value="LPXTG_anchor"/>
    <property type="match status" value="1"/>
</dbReference>
<feature type="domain" description="CNA-B" evidence="6">
    <location>
        <begin position="2198"/>
        <end position="2298"/>
    </location>
</feature>
<keyword evidence="5" id="KW-1133">Transmembrane helix</keyword>
<dbReference type="SUPFAM" id="SSF49478">
    <property type="entry name" value="Cna protein B-type domain"/>
    <property type="match status" value="7"/>
</dbReference>
<organism evidence="8 9">
    <name type="scientific">Streptococcus oralis SK255</name>
    <dbReference type="NCBI Taxonomy" id="1005704"/>
    <lineage>
        <taxon>Bacteria</taxon>
        <taxon>Bacillati</taxon>
        <taxon>Bacillota</taxon>
        <taxon>Bacilli</taxon>
        <taxon>Lactobacillales</taxon>
        <taxon>Streptococcaceae</taxon>
        <taxon>Streptococcus</taxon>
    </lineage>
</organism>
<dbReference type="Gene3D" id="2.60.40.10">
    <property type="entry name" value="Immunoglobulins"/>
    <property type="match status" value="1"/>
</dbReference>
<dbReference type="Pfam" id="PF05738">
    <property type="entry name" value="Cna_B"/>
    <property type="match status" value="7"/>
</dbReference>
<name>F5VU40_STROR</name>
<feature type="region of interest" description="Disordered" evidence="4">
    <location>
        <begin position="2414"/>
        <end position="2444"/>
    </location>
</feature>
<feature type="domain" description="CNA-B" evidence="6">
    <location>
        <begin position="1853"/>
        <end position="1953"/>
    </location>
</feature>
<evidence type="ECO:0000259" key="6">
    <source>
        <dbReference type="Pfam" id="PF05738"/>
    </source>
</evidence>
<dbReference type="eggNOG" id="COG4932">
    <property type="taxonomic scope" value="Bacteria"/>
</dbReference>
<feature type="domain" description="CNA-B" evidence="6">
    <location>
        <begin position="2313"/>
        <end position="2413"/>
    </location>
</feature>
<dbReference type="EMBL" id="AFNM01000021">
    <property type="protein sequence ID" value="EGL90454.1"/>
    <property type="molecule type" value="Genomic_DNA"/>
</dbReference>
<reference evidence="8 9" key="1">
    <citation type="submission" date="2011-04" db="EMBL/GenBank/DDBJ databases">
        <authorList>
            <person name="Durkin A.S."/>
            <person name="Radune D."/>
            <person name="Hostetler J."/>
            <person name="Torralba M."/>
            <person name="Gillis M."/>
            <person name="Methe B."/>
            <person name="Sutton G."/>
            <person name="Nelson K.E."/>
        </authorList>
    </citation>
    <scope>NUCLEOTIDE SEQUENCE [LARGE SCALE GENOMIC DNA]</scope>
    <source>
        <strain evidence="8 9">SK255</strain>
    </source>
</reference>
<comment type="caution">
    <text evidence="8">The sequence shown here is derived from an EMBL/GenBank/DDBJ whole genome shotgun (WGS) entry which is preliminary data.</text>
</comment>
<dbReference type="InterPro" id="IPR013783">
    <property type="entry name" value="Ig-like_fold"/>
</dbReference>
<feature type="domain" description="CNA-B" evidence="6">
    <location>
        <begin position="2083"/>
        <end position="2183"/>
    </location>
</feature>
<feature type="transmembrane region" description="Helical" evidence="5">
    <location>
        <begin position="2453"/>
        <end position="2470"/>
    </location>
</feature>
<keyword evidence="5" id="KW-0812">Transmembrane</keyword>
<evidence type="ECO:0000256" key="4">
    <source>
        <dbReference type="SAM" id="MobiDB-lite"/>
    </source>
</evidence>
<accession>F5VU40</accession>
<proteinExistence type="predicted"/>
<dbReference type="GO" id="GO:0005576">
    <property type="term" value="C:extracellular region"/>
    <property type="evidence" value="ECO:0007669"/>
    <property type="project" value="UniProtKB-SubCell"/>
</dbReference>
<evidence type="ECO:0000256" key="3">
    <source>
        <dbReference type="ARBA" id="ARBA00022729"/>
    </source>
</evidence>
<keyword evidence="3" id="KW-0732">Signal</keyword>
<dbReference type="CDD" id="cd00222">
    <property type="entry name" value="CollagenBindB"/>
    <property type="match status" value="7"/>
</dbReference>
<dbReference type="PATRIC" id="fig|1005704.3.peg.746"/>
<dbReference type="InterPro" id="IPR042229">
    <property type="entry name" value="Listeria/Bacterioides_rpt_sf"/>
</dbReference>
<evidence type="ECO:0000256" key="2">
    <source>
        <dbReference type="ARBA" id="ARBA00022525"/>
    </source>
</evidence>
<dbReference type="InterPro" id="IPR008454">
    <property type="entry name" value="Collagen-bd_Cna-like_B-typ_dom"/>
</dbReference>
<protein>
    <submittedName>
        <fullName evidence="8">LPXTG-motif cell wall anchor domain protein</fullName>
    </submittedName>
</protein>
<dbReference type="Gene3D" id="2.60.40.1140">
    <property type="entry name" value="Collagen-binding surface protein Cna, B-type domain"/>
    <property type="match status" value="7"/>
</dbReference>
<dbReference type="eggNOG" id="COG4886">
    <property type="taxonomic scope" value="Bacteria"/>
</dbReference>
<evidence type="ECO:0000313" key="9">
    <source>
        <dbReference type="Proteomes" id="UP000003695"/>
    </source>
</evidence>
<dbReference type="InterPro" id="IPR033764">
    <property type="entry name" value="Sdr_B"/>
</dbReference>
<evidence type="ECO:0000259" key="7">
    <source>
        <dbReference type="Pfam" id="PF17210"/>
    </source>
</evidence>
<feature type="domain" description="CNA-B" evidence="6">
    <location>
        <begin position="1738"/>
        <end position="1838"/>
    </location>
</feature>
<dbReference type="Pfam" id="PF17210">
    <property type="entry name" value="SdrD_B"/>
    <property type="match status" value="1"/>
</dbReference>
<keyword evidence="2" id="KW-0964">Secreted</keyword>
<gene>
    <name evidence="8" type="ORF">HMPREF9968_0092</name>
</gene>
<dbReference type="Proteomes" id="UP000003695">
    <property type="component" value="Unassembled WGS sequence"/>
</dbReference>
<dbReference type="Gene3D" id="2.60.40.4270">
    <property type="entry name" value="Listeria-Bacteroides repeat domain"/>
    <property type="match status" value="1"/>
</dbReference>
<dbReference type="SUPFAM" id="SSF117074">
    <property type="entry name" value="Hypothetical protein PA1324"/>
    <property type="match status" value="1"/>
</dbReference>
<sequence length="2476" mass="273551">MDNGKLMVYDDNHKIKDTSNGDGTSVNPYNLATMTDTLFTINYTPFFRTKDDGSNEFGDQKIVVDLPTYGFKLANPGIEGVQFEKITLLDARGNVIPLDSAAQTNYDKVTKIIYDINDNFLRSLGGGSSLVFNIAFNRRSLTDEECKKWIAEGKLETKLNVTACEGENNTPINSTGNSSEYKWRMSPTNYDDPKTTVTGNRHLNASSLAKIANSGFIRFYDTDPASGPFTGNKDYYYYKQGTIHDADTPLMSLKHIKVYVPKNGSVEGNFILQKLQIRNGLYDLDLAYYATVSEMKNDGDGKGNYYLITPRKPLYNNGSDHKWNDAFTKGFSPIWQVPDGIDNIGSDTLYEATTPEFVFETPNGTDGKKEVVISADGQGVKIKTMKANTVDGYEIHSFAGPGYQLYKNAGGFYTANAVSADAKYSDVGYTRLSNEYYILKDANGEWNEYFPKNKTGATVETYEFPEEIQPTAWKGTAQTWNTDSYKVAKVVYTTADGNEHTADVNSPVHLANKVHNFPEVKFDTSGGRVTKVEVHWEYLNNDTFNASTHFAGNYKENVRRQSFAQSKFDIYVTPTATGHLQIKYSAKSTDPTADANDNFDYEANKAVKSPVNNVSGKAKDDFFWTTVTQKKCTPLKAESTGDRLKENVLYPNQAENGTFYDTWKLFFDYGTKKEFSPVTKNPRIDLTVGTLNLKGLDSKADKTGLLTGKFTANKSLSGWKIIYKTADNVLGIEGTEKVYNIGNIEDGTKIDLGINRDIEHLSNIVLTYDGVYNIEPFADKETGEAVLFSNIEYELRNTDFKGNPLTIEKEKGIAWYGPNYFIQNLEGKYYNESCRDSNHIHDAGKGQDFGGRTWNSIKLPQRYGILTRTYIVTNKTADNVIEPSGNDTNNSISQSGTSTQKVKFNTKAYAYAMNSDMPEAGKMPYGIPESAYVEIKDKQFAADVDKCKFLGFDNASGNVIIKQVTDADGRVWIKMSITEAGIRALNRQFREITKNKAFSYYYYYNDSVLKFMEDPVVIALKSFRYTSVTSPGENEHRPYGMVYYDMSPLETKLDGSKNEYYSHAKLEGDLFQLSENAAKALDATKEKKLFGIDLSKVEVVVSKNTAVGSNIFPGKYDNIVYGTAGSKFPTQTFYPDERDNLRGDFFVQAPDSDGFKDFKAILEIPKKDKSISYTQNNETVQTPKTQVDMYLTGEVEVMGDSRPGKQEFSYSIDGGNTFISAADVKDWGKVTHVKLDLGELPKGSQVNIKLPLKTHEKTTIDELEAYIGGSFETTDYTGVKTSGYINPAKYIYGNYAVISSDVWWDKNENGKLDEGETKAKGVKLELYSPNHDMTINNKLIPANTLIHSSTTDENGKYELKSFMNEAGQWVKVTMPDGETKLTLKANHSDMEETKNSDFDRTSYITAELPELVKEKPLEIIGCGLIRVPKIKTEPVKIHVGEESEEGAAKAVATSDHPTVSPELKYIELQNDVADVDGGGKIRGKSTGKIKAEVTTTNTLASSDQAIPEDTVKAEYDIIVYGKVNYNKNHADVTGEAPKDNNEYYPSITENGNDADTDKVTVLDAGTMKRSGYLFKGWNTQADGKGTMYSKGDTFKTGTIDKDVELYAIWSLIWAPMEIPTRAITVTKEWQGSDGNKIDAPVDSVKVELYKDGVATGQVQELKSANNWTATFEQLPVSATLGGAAHEYTIKEVGETLNNISLAGKWYGVGYAGSMKEGFTITNKEKTPWAPMIPPTRSITVTKEWQGSDGNKIDAPVDSVKVELYKDGVATGQVQELKSANNWTATFEQLPVSATLGGAAHEYTIKEVGETLNNISLAGKWYGVGYAGSMKDGFTITNKEKTPWTPMEIPTRDVKVTKEWQDSAGNDVSAPVDSVKVELYKDGVATGQVQELKSANNWTATFEQLPVSATLGGEAHQYTIKEVGETLNNISLAGKWYGVGYAGSMKEGFTITNKEKTPWAPMIPPTRSITVTKEWQDSDGNKIDAPVDSVTVELYKDGAATGQVQELTKDNNWTASFEQQPVSATLGGEAHQYTVKEVGEILNNIQVTGKWYGVGYAGSMKEGFTITNQEKTPWAPMVPPTRSITVTKEWQGSDGNKIDAPVDSITVELYKDGVATGSVQELTKDNNWTATFEQLPVSATLGGAAHEYTIKEVGETLNNISLAGKWYGVGYAGSMKDGFTITNKEKTPWAPMEIPTRDVKVTKEWKDSAGNDVSAPVDSVKVELYKDGVATGQVQELTKANNWTASFEKQPVSATLGGEAHQYTVKEVGEISNNIQVAGKWYGVRYEGSVKEGFTITNKEKTPWAPMIPPTRAITVTKEWQDSDGNKIDAPVDSVTVELYKDGVATGQVQELTKANNWTASFEKQPVSATLGGEAHQYTVKEVGEILNNIHVTGKWYGVGYAGSMKEGFTIINKEKTPTKPSTPNDPESNKPEVPSTSNNKILPKTGDASNVSQYAWIMLASGVLLMLMGYRRKNQG</sequence>
<feature type="domain" description="CNA-B" evidence="6">
    <location>
        <begin position="1623"/>
        <end position="1723"/>
    </location>
</feature>
<feature type="domain" description="SD-repeat containing protein B" evidence="7">
    <location>
        <begin position="1300"/>
        <end position="1407"/>
    </location>
</feature>
<keyword evidence="5" id="KW-0472">Membrane</keyword>